<evidence type="ECO:0000313" key="3">
    <source>
        <dbReference type="Proteomes" id="UP001600424"/>
    </source>
</evidence>
<gene>
    <name evidence="2" type="ORF">ACFQ63_13470</name>
</gene>
<dbReference type="InterPro" id="IPR011600">
    <property type="entry name" value="Pept_C14_caspase"/>
</dbReference>
<evidence type="ECO:0000259" key="1">
    <source>
        <dbReference type="Pfam" id="PF00656"/>
    </source>
</evidence>
<keyword evidence="3" id="KW-1185">Reference proteome</keyword>
<proteinExistence type="predicted"/>
<dbReference type="Proteomes" id="UP001600424">
    <property type="component" value="Unassembled WGS sequence"/>
</dbReference>
<sequence length="282" mass="30961">MPTGLSIHIGLNSVDPAKYDGWDGQLNACENDARDMAAIARANGFGETVILTPEGTVENITTALRDAAGRLTAGDILLFTYSGHGAQVDDTTGDEPDMLDETLVFYDRMFLDDELYSEFRRMPEGVRIVALLDCCNSGSGIESVQDLLTPEALESQFQTRDPAKVEASSRLMPVFKQQEVFARDREFYAGLQRELKNAQNGAGEPDALLISACQDNQLASDGDVNGLFTARLLKVWNDGAFEGGYRSFHRAIQRRMPAIQSPNFYVTGEPAASFLDQKPFTV</sequence>
<dbReference type="InterPro" id="IPR050452">
    <property type="entry name" value="Metacaspase"/>
</dbReference>
<dbReference type="SUPFAM" id="SSF52129">
    <property type="entry name" value="Caspase-like"/>
    <property type="match status" value="1"/>
</dbReference>
<dbReference type="Pfam" id="PF00656">
    <property type="entry name" value="Peptidase_C14"/>
    <property type="match status" value="1"/>
</dbReference>
<dbReference type="PANTHER" id="PTHR48104">
    <property type="entry name" value="METACASPASE-4"/>
    <property type="match status" value="1"/>
</dbReference>
<dbReference type="Gene3D" id="3.40.50.1460">
    <property type="match status" value="1"/>
</dbReference>
<dbReference type="InterPro" id="IPR029030">
    <property type="entry name" value="Caspase-like_dom_sf"/>
</dbReference>
<protein>
    <submittedName>
        <fullName evidence="2">Caspase family protein</fullName>
    </submittedName>
</protein>
<dbReference type="EMBL" id="JBHTRV010000008">
    <property type="protein sequence ID" value="MFE5980709.1"/>
    <property type="molecule type" value="Genomic_DNA"/>
</dbReference>
<dbReference type="RefSeq" id="WP_386248857.1">
    <property type="nucleotide sequence ID" value="NZ_JBHTRV010000008.1"/>
</dbReference>
<comment type="caution">
    <text evidence="2">The sequence shown here is derived from an EMBL/GenBank/DDBJ whole genome shotgun (WGS) entry which is preliminary data.</text>
</comment>
<name>A0ABW6IVV5_STRWE</name>
<accession>A0ABW6IVV5</accession>
<organism evidence="2 3">
    <name type="scientific">Streptomyces wedmorensis</name>
    <dbReference type="NCBI Taxonomy" id="43759"/>
    <lineage>
        <taxon>Bacteria</taxon>
        <taxon>Bacillati</taxon>
        <taxon>Actinomycetota</taxon>
        <taxon>Actinomycetes</taxon>
        <taxon>Kitasatosporales</taxon>
        <taxon>Streptomycetaceae</taxon>
        <taxon>Streptomyces</taxon>
    </lineage>
</organism>
<evidence type="ECO:0000313" key="2">
    <source>
        <dbReference type="EMBL" id="MFE5980709.1"/>
    </source>
</evidence>
<feature type="domain" description="Peptidase C14 caspase" evidence="1">
    <location>
        <begin position="17"/>
        <end position="265"/>
    </location>
</feature>
<reference evidence="2 3" key="1">
    <citation type="submission" date="2024-09" db="EMBL/GenBank/DDBJ databases">
        <title>The Natural Products Discovery Center: Release of the First 8490 Sequenced Strains for Exploring Actinobacteria Biosynthetic Diversity.</title>
        <authorList>
            <person name="Kalkreuter E."/>
            <person name="Kautsar S.A."/>
            <person name="Yang D."/>
            <person name="Bader C.D."/>
            <person name="Teijaro C.N."/>
            <person name="Fluegel L."/>
            <person name="Davis C.M."/>
            <person name="Simpson J.R."/>
            <person name="Lauterbach L."/>
            <person name="Steele A.D."/>
            <person name="Gui C."/>
            <person name="Meng S."/>
            <person name="Li G."/>
            <person name="Viehrig K."/>
            <person name="Ye F."/>
            <person name="Su P."/>
            <person name="Kiefer A.F."/>
            <person name="Nichols A."/>
            <person name="Cepeda A.J."/>
            <person name="Yan W."/>
            <person name="Fan B."/>
            <person name="Jiang Y."/>
            <person name="Adhikari A."/>
            <person name="Zheng C.-J."/>
            <person name="Schuster L."/>
            <person name="Cowan T.M."/>
            <person name="Smanski M.J."/>
            <person name="Chevrette M.G."/>
            <person name="De Carvalho L.P.S."/>
            <person name="Shen B."/>
        </authorList>
    </citation>
    <scope>NUCLEOTIDE SEQUENCE [LARGE SCALE GENOMIC DNA]</scope>
    <source>
        <strain evidence="2 3">NPDC056472</strain>
    </source>
</reference>
<dbReference type="PANTHER" id="PTHR48104:SF30">
    <property type="entry name" value="METACASPASE-1"/>
    <property type="match status" value="1"/>
</dbReference>